<organism evidence="2 3">
    <name type="scientific">Penicillium brevicompactum</name>
    <dbReference type="NCBI Taxonomy" id="5074"/>
    <lineage>
        <taxon>Eukaryota</taxon>
        <taxon>Fungi</taxon>
        <taxon>Dikarya</taxon>
        <taxon>Ascomycota</taxon>
        <taxon>Pezizomycotina</taxon>
        <taxon>Eurotiomycetes</taxon>
        <taxon>Eurotiomycetidae</taxon>
        <taxon>Eurotiales</taxon>
        <taxon>Aspergillaceae</taxon>
        <taxon>Penicillium</taxon>
    </lineage>
</organism>
<dbReference type="EMBL" id="JAPZBR010000005">
    <property type="protein sequence ID" value="KAJ5353863.1"/>
    <property type="molecule type" value="Genomic_DNA"/>
</dbReference>
<keyword evidence="3" id="KW-1185">Reference proteome</keyword>
<dbReference type="Proteomes" id="UP001148299">
    <property type="component" value="Unassembled WGS sequence"/>
</dbReference>
<accession>A0A9W9RAH4</accession>
<gene>
    <name evidence="1" type="ORF">N7452_011077</name>
    <name evidence="2" type="ORF">N7541_006427</name>
</gene>
<dbReference type="Proteomes" id="UP001147695">
    <property type="component" value="Unassembled WGS sequence"/>
</dbReference>
<reference evidence="2" key="1">
    <citation type="submission" date="2022-12" db="EMBL/GenBank/DDBJ databases">
        <authorList>
            <person name="Petersen C."/>
        </authorList>
    </citation>
    <scope>NUCLEOTIDE SEQUENCE</scope>
    <source>
        <strain evidence="1">IBT 35673</strain>
        <strain evidence="2">IBT 35675</strain>
    </source>
</reference>
<sequence length="159" mass="18264">MAKKNRKRMKVPKNRPKTLVTAAAQRPHSDDIWLQYATSIEDWEPPMTSSNVEKTMKQIWEALTAAAAPEGKSGDEYRMDKSVWECSGKVFTNKDVSPFELGFPVGTYRPDDRAEGLAEESRMTSRRLVTMNFSEKTGNKVWSWSINFERLTDCRHMVV</sequence>
<evidence type="ECO:0000313" key="2">
    <source>
        <dbReference type="EMBL" id="KAJ5353863.1"/>
    </source>
</evidence>
<comment type="caution">
    <text evidence="2">The sequence shown here is derived from an EMBL/GenBank/DDBJ whole genome shotgun (WGS) entry which is preliminary data.</text>
</comment>
<protein>
    <submittedName>
        <fullName evidence="2">Uncharacterized protein</fullName>
    </submittedName>
</protein>
<evidence type="ECO:0000313" key="1">
    <source>
        <dbReference type="EMBL" id="KAJ5322788.1"/>
    </source>
</evidence>
<name>A0A9W9RAH4_PENBR</name>
<proteinExistence type="predicted"/>
<evidence type="ECO:0000313" key="3">
    <source>
        <dbReference type="Proteomes" id="UP001148299"/>
    </source>
</evidence>
<dbReference type="AlphaFoldDB" id="A0A9W9RAH4"/>
<reference evidence="2" key="2">
    <citation type="journal article" date="2023" name="IMA Fungus">
        <title>Comparative genomic study of the Penicillium genus elucidates a diverse pangenome and 15 lateral gene transfer events.</title>
        <authorList>
            <person name="Petersen C."/>
            <person name="Sorensen T."/>
            <person name="Nielsen M.R."/>
            <person name="Sondergaard T.E."/>
            <person name="Sorensen J.L."/>
            <person name="Fitzpatrick D.A."/>
            <person name="Frisvad J.C."/>
            <person name="Nielsen K.L."/>
        </authorList>
    </citation>
    <scope>NUCLEOTIDE SEQUENCE</scope>
    <source>
        <strain evidence="1">IBT 35673</strain>
        <strain evidence="2">IBT 35675</strain>
    </source>
</reference>
<dbReference type="EMBL" id="JAPZBQ010000006">
    <property type="protein sequence ID" value="KAJ5322788.1"/>
    <property type="molecule type" value="Genomic_DNA"/>
</dbReference>